<protein>
    <recommendedName>
        <fullName evidence="3 9">Geranylgeranyl transferase type-2 subunit alpha</fullName>
        <ecNumber evidence="2 9">2.5.1.60</ecNumber>
    </recommendedName>
    <alternativeName>
        <fullName evidence="7 9">Geranylgeranyl transferase type II subunit alpha</fullName>
    </alternativeName>
</protein>
<dbReference type="STRING" id="4955.A0A1G4M6Y2"/>
<keyword evidence="4 9" id="KW-0637">Prenyltransferase</keyword>
<dbReference type="SUPFAM" id="SSF48439">
    <property type="entry name" value="Protein prenylyltransferase"/>
    <property type="match status" value="1"/>
</dbReference>
<keyword evidence="11" id="KW-1185">Reference proteome</keyword>
<proteinExistence type="inferred from homology"/>
<evidence type="ECO:0000313" key="11">
    <source>
        <dbReference type="Proteomes" id="UP000190831"/>
    </source>
</evidence>
<dbReference type="OrthoDB" id="1658at2759"/>
<keyword evidence="5 9" id="KW-0808">Transferase</keyword>
<comment type="function">
    <text evidence="9">Catalyzes the transfer of a geranyl-geranyl moiety from geranyl-geranyl pyrophosphate to cysteines occuring in specific C-terminal amino acid sequences.</text>
</comment>
<keyword evidence="6" id="KW-0677">Repeat</keyword>
<dbReference type="Pfam" id="PF01239">
    <property type="entry name" value="PPTA"/>
    <property type="match status" value="5"/>
</dbReference>
<dbReference type="OMA" id="TNAMFTD"/>
<evidence type="ECO:0000256" key="6">
    <source>
        <dbReference type="ARBA" id="ARBA00022737"/>
    </source>
</evidence>
<dbReference type="FunFam" id="1.25.40.120:FF:000035">
    <property type="entry name" value="Geranylgeranyl transferase type-2 subunit alpha"/>
    <property type="match status" value="1"/>
</dbReference>
<organism evidence="10 11">
    <name type="scientific">Lachancea fermentati</name>
    <name type="common">Zygosaccharomyces fermentati</name>
    <dbReference type="NCBI Taxonomy" id="4955"/>
    <lineage>
        <taxon>Eukaryota</taxon>
        <taxon>Fungi</taxon>
        <taxon>Dikarya</taxon>
        <taxon>Ascomycota</taxon>
        <taxon>Saccharomycotina</taxon>
        <taxon>Saccharomycetes</taxon>
        <taxon>Saccharomycetales</taxon>
        <taxon>Saccharomycetaceae</taxon>
        <taxon>Lachancea</taxon>
    </lineage>
</organism>
<dbReference type="AlphaFoldDB" id="A0A1G4M6Y2"/>
<comment type="catalytic activity">
    <reaction evidence="8 9">
        <text>geranylgeranyl diphosphate + L-cysteinyl-[protein] = S-geranylgeranyl-L-cysteinyl-[protein] + diphosphate</text>
        <dbReference type="Rhea" id="RHEA:21240"/>
        <dbReference type="Rhea" id="RHEA-COMP:10131"/>
        <dbReference type="Rhea" id="RHEA-COMP:11537"/>
        <dbReference type="ChEBI" id="CHEBI:29950"/>
        <dbReference type="ChEBI" id="CHEBI:33019"/>
        <dbReference type="ChEBI" id="CHEBI:57533"/>
        <dbReference type="ChEBI" id="CHEBI:86021"/>
        <dbReference type="EC" id="2.5.1.60"/>
    </reaction>
</comment>
<evidence type="ECO:0000256" key="5">
    <source>
        <dbReference type="ARBA" id="ARBA00022679"/>
    </source>
</evidence>
<comment type="similarity">
    <text evidence="1 9">Belongs to the protein prenyltransferase subunit alpha family.</text>
</comment>
<dbReference type="InterPro" id="IPR002088">
    <property type="entry name" value="Prenyl_trans_a"/>
</dbReference>
<gene>
    <name evidence="10" type="ORF">LAFE_0A05270G</name>
</gene>
<evidence type="ECO:0000256" key="9">
    <source>
        <dbReference type="RuleBase" id="RU367120"/>
    </source>
</evidence>
<dbReference type="GO" id="GO:0005968">
    <property type="term" value="C:Rab-protein geranylgeranyltransferase complex"/>
    <property type="evidence" value="ECO:0007669"/>
    <property type="project" value="TreeGrafter"/>
</dbReference>
<dbReference type="EC" id="2.5.1.60" evidence="2 9"/>
<dbReference type="Proteomes" id="UP000190831">
    <property type="component" value="Chromosome A"/>
</dbReference>
<evidence type="ECO:0000256" key="4">
    <source>
        <dbReference type="ARBA" id="ARBA00022602"/>
    </source>
</evidence>
<evidence type="ECO:0000256" key="2">
    <source>
        <dbReference type="ARBA" id="ARBA00012656"/>
    </source>
</evidence>
<reference evidence="10 11" key="1">
    <citation type="submission" date="2016-03" db="EMBL/GenBank/DDBJ databases">
        <authorList>
            <person name="Devillers H."/>
        </authorList>
    </citation>
    <scope>NUCLEOTIDE SEQUENCE [LARGE SCALE GENOMIC DNA]</scope>
    <source>
        <strain evidence="10">CBS 6772</strain>
    </source>
</reference>
<dbReference type="PANTHER" id="PTHR11129:SF2">
    <property type="entry name" value="GERANYLGERANYL TRANSFERASE TYPE-2 SUBUNIT ALPHA"/>
    <property type="match status" value="1"/>
</dbReference>
<dbReference type="PANTHER" id="PTHR11129">
    <property type="entry name" value="PROTEIN FARNESYLTRANSFERASE ALPHA SUBUNIT/RAB GERANYLGERANYL TRANSFERASE ALPHA SUBUNIT"/>
    <property type="match status" value="1"/>
</dbReference>
<sequence length="327" mass="39274">MHGIKRREWTKELLRQKRLKDAQKIARYRTLTRVILDKRDNDDYDTEVLAQTTELLQLNPEFNAIWNYRRDIMGAIKDQLTLKFWDEELLLTMMLLKGYPKVYWIWNHRLWCLENYPSSDARKWQTELLMVGKVLDKDARNFHGWHYRRIVIQNLEKVTGQSLNTEQFDFTTKKVNENISNFSAWHQRATLIPEMIEQGQIREPIQFINQEFQYIINAIFTDAEDQSVWFYIKWFITNNCTVSQLDSNEYARLLQELKDAIEAINQDELEFLGKDNTWCLKLLVVIEKIQIEKLKISVNPRAVEYMKRLCEADPLRKNRYLAISENN</sequence>
<dbReference type="EMBL" id="LT598487">
    <property type="protein sequence ID" value="SCV99534.1"/>
    <property type="molecule type" value="Genomic_DNA"/>
</dbReference>
<evidence type="ECO:0000256" key="7">
    <source>
        <dbReference type="ARBA" id="ARBA00031267"/>
    </source>
</evidence>
<evidence type="ECO:0000256" key="3">
    <source>
        <dbReference type="ARBA" id="ARBA00014772"/>
    </source>
</evidence>
<name>A0A1G4M6Y2_LACFM</name>
<dbReference type="GO" id="GO:0097354">
    <property type="term" value="P:prenylation"/>
    <property type="evidence" value="ECO:0007669"/>
    <property type="project" value="UniProtKB-UniRule"/>
</dbReference>
<accession>A0A1G4M6Y2</accession>
<dbReference type="GO" id="GO:0004663">
    <property type="term" value="F:Rab geranylgeranyltransferase activity"/>
    <property type="evidence" value="ECO:0007669"/>
    <property type="project" value="UniProtKB-UniRule"/>
</dbReference>
<evidence type="ECO:0000256" key="8">
    <source>
        <dbReference type="ARBA" id="ARBA00047658"/>
    </source>
</evidence>
<evidence type="ECO:0000256" key="1">
    <source>
        <dbReference type="ARBA" id="ARBA00006734"/>
    </source>
</evidence>
<evidence type="ECO:0000313" key="10">
    <source>
        <dbReference type="EMBL" id="SCV99534.1"/>
    </source>
</evidence>
<dbReference type="PROSITE" id="PS51147">
    <property type="entry name" value="PFTA"/>
    <property type="match status" value="5"/>
</dbReference>
<dbReference type="Gene3D" id="1.25.40.120">
    <property type="entry name" value="Protein prenylyltransferase"/>
    <property type="match status" value="1"/>
</dbReference>